<feature type="region of interest" description="Disordered" evidence="1">
    <location>
        <begin position="92"/>
        <end position="111"/>
    </location>
</feature>
<dbReference type="RefSeq" id="WP_146479285.1">
    <property type="nucleotide sequence ID" value="NZ_CP042266.1"/>
</dbReference>
<keyword evidence="3" id="KW-1185">Reference proteome</keyword>
<organism evidence="2 3">
    <name type="scientific">Streptomyces qinzhouensis</name>
    <dbReference type="NCBI Taxonomy" id="2599401"/>
    <lineage>
        <taxon>Bacteria</taxon>
        <taxon>Bacillati</taxon>
        <taxon>Actinomycetota</taxon>
        <taxon>Actinomycetes</taxon>
        <taxon>Kitasatosporales</taxon>
        <taxon>Streptomycetaceae</taxon>
        <taxon>Streptomyces</taxon>
    </lineage>
</organism>
<dbReference type="KEGG" id="sqz:FQU76_04975"/>
<protein>
    <submittedName>
        <fullName evidence="2">Uncharacterized protein</fullName>
    </submittedName>
</protein>
<dbReference type="SUPFAM" id="SSF82171">
    <property type="entry name" value="DPP6 N-terminal domain-like"/>
    <property type="match status" value="1"/>
</dbReference>
<sequence>MKRPAGTPIDAVPAGAVDTAPGTVVTAAGTLLTLRRADRLELYETAAFLGGGTPLSSVEVSVTAPAAPLGDGVVIAEADRVRAVGADGGVRWELPHPPWRGGSGPPKAPGDPAVSPDGTLVGVLVPAPDGGTECEEPLPGPCHGRDVLLLVDAVDGRVRASRPLNSRASVVTQRWHPDGRLLALSCWTAWYSWSTWWVAPRRDGLHLRGGTRMREAVGFVPGTDRPLTLRRAERLTPDDDRDELAVHDITTDDPVALYDLAELTGRKPGDRAPGKDGHRESDPVFEDVCALDGGHLLVTARQQSPGRRPAARHWLCSTATLRPLGALRYPEPAGPATALGDGTWLTEGPRGFRRWSLPGH</sequence>
<name>A0A5B8J6D0_9ACTN</name>
<evidence type="ECO:0000313" key="2">
    <source>
        <dbReference type="EMBL" id="QDY75984.1"/>
    </source>
</evidence>
<dbReference type="AlphaFoldDB" id="A0A5B8J6D0"/>
<evidence type="ECO:0000256" key="1">
    <source>
        <dbReference type="SAM" id="MobiDB-lite"/>
    </source>
</evidence>
<accession>A0A5B8J6D0</accession>
<dbReference type="OrthoDB" id="4454357at2"/>
<gene>
    <name evidence="2" type="ORF">FQU76_04975</name>
</gene>
<proteinExistence type="predicted"/>
<evidence type="ECO:0000313" key="3">
    <source>
        <dbReference type="Proteomes" id="UP000320580"/>
    </source>
</evidence>
<dbReference type="EMBL" id="CP042266">
    <property type="protein sequence ID" value="QDY75984.1"/>
    <property type="molecule type" value="Genomic_DNA"/>
</dbReference>
<dbReference type="Proteomes" id="UP000320580">
    <property type="component" value="Chromosome"/>
</dbReference>
<reference evidence="2 3" key="1">
    <citation type="submission" date="2019-07" db="EMBL/GenBank/DDBJ databases">
        <authorList>
            <person name="Zhu P."/>
        </authorList>
    </citation>
    <scope>NUCLEOTIDE SEQUENCE [LARGE SCALE GENOMIC DNA]</scope>
    <source>
        <strain evidence="2 3">SSL-25</strain>
    </source>
</reference>